<dbReference type="RefSeq" id="WP_161140811.1">
    <property type="nucleotide sequence ID" value="NZ_SPKJ01000038.1"/>
</dbReference>
<dbReference type="AlphaFoldDB" id="A0A964T4P7"/>
<protein>
    <submittedName>
        <fullName evidence="5">Xanthine dehydrogenase family protein subunit M</fullName>
    </submittedName>
</protein>
<dbReference type="InterPro" id="IPR016169">
    <property type="entry name" value="FAD-bd_PCMH_sub2"/>
</dbReference>
<evidence type="ECO:0000313" key="6">
    <source>
        <dbReference type="Proteomes" id="UP000773614"/>
    </source>
</evidence>
<name>A0A964T4P7_9HYPH</name>
<evidence type="ECO:0000256" key="3">
    <source>
        <dbReference type="ARBA" id="ARBA00023002"/>
    </source>
</evidence>
<proteinExistence type="predicted"/>
<dbReference type="Pfam" id="PF00941">
    <property type="entry name" value="FAD_binding_5"/>
    <property type="match status" value="1"/>
</dbReference>
<accession>A0A964T4P7</accession>
<dbReference type="InterPro" id="IPR016167">
    <property type="entry name" value="FAD-bd_PCMH_sub1"/>
</dbReference>
<evidence type="ECO:0000256" key="2">
    <source>
        <dbReference type="ARBA" id="ARBA00022827"/>
    </source>
</evidence>
<keyword evidence="1" id="KW-0285">Flavoprotein</keyword>
<dbReference type="Pfam" id="PF03450">
    <property type="entry name" value="CO_deh_flav_C"/>
    <property type="match status" value="1"/>
</dbReference>
<dbReference type="Proteomes" id="UP000773614">
    <property type="component" value="Unassembled WGS sequence"/>
</dbReference>
<dbReference type="SUPFAM" id="SSF56176">
    <property type="entry name" value="FAD-binding/transporter-associated domain-like"/>
    <property type="match status" value="1"/>
</dbReference>
<dbReference type="Gene3D" id="3.30.465.10">
    <property type="match status" value="1"/>
</dbReference>
<dbReference type="GO" id="GO:0071949">
    <property type="term" value="F:FAD binding"/>
    <property type="evidence" value="ECO:0007669"/>
    <property type="project" value="InterPro"/>
</dbReference>
<keyword evidence="2" id="KW-0274">FAD</keyword>
<dbReference type="InterPro" id="IPR051312">
    <property type="entry name" value="Diverse_Substr_Oxidored"/>
</dbReference>
<dbReference type="PANTHER" id="PTHR42659">
    <property type="entry name" value="XANTHINE DEHYDROGENASE SUBUNIT C-RELATED"/>
    <property type="match status" value="1"/>
</dbReference>
<evidence type="ECO:0000259" key="4">
    <source>
        <dbReference type="PROSITE" id="PS51387"/>
    </source>
</evidence>
<dbReference type="Gene3D" id="3.30.43.10">
    <property type="entry name" value="Uridine Diphospho-n-acetylenolpyruvylglucosamine Reductase, domain 2"/>
    <property type="match status" value="1"/>
</dbReference>
<keyword evidence="3" id="KW-0560">Oxidoreductase</keyword>
<gene>
    <name evidence="5" type="ORF">E4O86_12150</name>
</gene>
<dbReference type="InterPro" id="IPR005107">
    <property type="entry name" value="CO_DH_flav_C"/>
</dbReference>
<reference evidence="5" key="1">
    <citation type="submission" date="2019-03" db="EMBL/GenBank/DDBJ databases">
        <title>Afifella sp. nov., isolated from activated sludge.</title>
        <authorList>
            <person name="Li Q."/>
            <person name="Liu Y."/>
        </authorList>
    </citation>
    <scope>NUCLEOTIDE SEQUENCE</scope>
    <source>
        <strain evidence="5">L72</strain>
    </source>
</reference>
<keyword evidence="6" id="KW-1185">Reference proteome</keyword>
<sequence length="290" mass="30195">MKPAAFVYRAPASLPEALAQLREFGGDARVIAGGQTLVPAMSMRLARPAALIDLNGVAELAFLRAGADAIEIGAMTRQRTLERSAEIGRHARLFHLALPHVAHFQIRNRGTFGGSLCHNDPAAELPAVAAALSAEFVIAGASGDRTVGADGFFAGLLSTALEPDEILRAIRIPYLPGSCGFGFAEVARRHGDFALAGAAAVLRLGGDGTLDLARLVLFGVDDGPVRAHAAEAAMLGERPSDDLWSAAAAAAVAGISPVADLHASALYRREVAETLARRVLRQAAAELRDG</sequence>
<dbReference type="InterPro" id="IPR002346">
    <property type="entry name" value="Mopterin_DH_FAD-bd"/>
</dbReference>
<dbReference type="SMART" id="SM01092">
    <property type="entry name" value="CO_deh_flav_C"/>
    <property type="match status" value="1"/>
</dbReference>
<organism evidence="5 6">
    <name type="scientific">Propylenella binzhouense</name>
    <dbReference type="NCBI Taxonomy" id="2555902"/>
    <lineage>
        <taxon>Bacteria</taxon>
        <taxon>Pseudomonadati</taxon>
        <taxon>Pseudomonadota</taxon>
        <taxon>Alphaproteobacteria</taxon>
        <taxon>Hyphomicrobiales</taxon>
        <taxon>Propylenellaceae</taxon>
        <taxon>Propylenella</taxon>
    </lineage>
</organism>
<dbReference type="Gene3D" id="3.30.390.50">
    <property type="entry name" value="CO dehydrogenase flavoprotein, C-terminal domain"/>
    <property type="match status" value="1"/>
</dbReference>
<feature type="domain" description="FAD-binding PCMH-type" evidence="4">
    <location>
        <begin position="1"/>
        <end position="177"/>
    </location>
</feature>
<evidence type="ECO:0000256" key="1">
    <source>
        <dbReference type="ARBA" id="ARBA00022630"/>
    </source>
</evidence>
<dbReference type="PANTHER" id="PTHR42659:SF2">
    <property type="entry name" value="XANTHINE DEHYDROGENASE SUBUNIT C-RELATED"/>
    <property type="match status" value="1"/>
</dbReference>
<dbReference type="GO" id="GO:0016491">
    <property type="term" value="F:oxidoreductase activity"/>
    <property type="evidence" value="ECO:0007669"/>
    <property type="project" value="UniProtKB-KW"/>
</dbReference>
<dbReference type="OrthoDB" id="9793944at2"/>
<dbReference type="InterPro" id="IPR036318">
    <property type="entry name" value="FAD-bd_PCMH-like_sf"/>
</dbReference>
<dbReference type="InterPro" id="IPR016166">
    <property type="entry name" value="FAD-bd_PCMH"/>
</dbReference>
<comment type="caution">
    <text evidence="5">The sequence shown here is derived from an EMBL/GenBank/DDBJ whole genome shotgun (WGS) entry which is preliminary data.</text>
</comment>
<dbReference type="EMBL" id="SPKJ01000038">
    <property type="protein sequence ID" value="MYZ48461.1"/>
    <property type="molecule type" value="Genomic_DNA"/>
</dbReference>
<evidence type="ECO:0000313" key="5">
    <source>
        <dbReference type="EMBL" id="MYZ48461.1"/>
    </source>
</evidence>
<dbReference type="SUPFAM" id="SSF55447">
    <property type="entry name" value="CO dehydrogenase flavoprotein C-terminal domain-like"/>
    <property type="match status" value="1"/>
</dbReference>
<dbReference type="PROSITE" id="PS51387">
    <property type="entry name" value="FAD_PCMH"/>
    <property type="match status" value="1"/>
</dbReference>
<dbReference type="InterPro" id="IPR036683">
    <property type="entry name" value="CO_DH_flav_C_dom_sf"/>
</dbReference>